<reference evidence="1 2" key="1">
    <citation type="submission" date="2019-05" db="EMBL/GenBank/DDBJ databases">
        <title>Another draft genome of Portunus trituberculatus and its Hox gene families provides insights of decapod evolution.</title>
        <authorList>
            <person name="Jeong J.-H."/>
            <person name="Song I."/>
            <person name="Kim S."/>
            <person name="Choi T."/>
            <person name="Kim D."/>
            <person name="Ryu S."/>
            <person name="Kim W."/>
        </authorList>
    </citation>
    <scope>NUCLEOTIDE SEQUENCE [LARGE SCALE GENOMIC DNA]</scope>
    <source>
        <tissue evidence="1">Muscle</tissue>
    </source>
</reference>
<dbReference type="AlphaFoldDB" id="A0A5B7ISX2"/>
<dbReference type="EMBL" id="VSRR010067846">
    <property type="protein sequence ID" value="MPC85259.1"/>
    <property type="molecule type" value="Genomic_DNA"/>
</dbReference>
<keyword evidence="2" id="KW-1185">Reference proteome</keyword>
<proteinExistence type="predicted"/>
<gene>
    <name evidence="1" type="ORF">E2C01_080023</name>
</gene>
<protein>
    <submittedName>
        <fullName evidence="1">Uncharacterized protein</fullName>
    </submittedName>
</protein>
<dbReference type="Proteomes" id="UP000324222">
    <property type="component" value="Unassembled WGS sequence"/>
</dbReference>
<name>A0A5B7ISX2_PORTR</name>
<evidence type="ECO:0000313" key="1">
    <source>
        <dbReference type="EMBL" id="MPC85259.1"/>
    </source>
</evidence>
<sequence>MVAAVAAAAASVEVEVEGAATAAAIMGNKGVASQRSWRTEWRPLTLPPVEVHAVTASLFRIMKNFGAILSAPISNCVGERGVTGRAEPCSVPRV</sequence>
<accession>A0A5B7ISX2</accession>
<evidence type="ECO:0000313" key="2">
    <source>
        <dbReference type="Proteomes" id="UP000324222"/>
    </source>
</evidence>
<organism evidence="1 2">
    <name type="scientific">Portunus trituberculatus</name>
    <name type="common">Swimming crab</name>
    <name type="synonym">Neptunus trituberculatus</name>
    <dbReference type="NCBI Taxonomy" id="210409"/>
    <lineage>
        <taxon>Eukaryota</taxon>
        <taxon>Metazoa</taxon>
        <taxon>Ecdysozoa</taxon>
        <taxon>Arthropoda</taxon>
        <taxon>Crustacea</taxon>
        <taxon>Multicrustacea</taxon>
        <taxon>Malacostraca</taxon>
        <taxon>Eumalacostraca</taxon>
        <taxon>Eucarida</taxon>
        <taxon>Decapoda</taxon>
        <taxon>Pleocyemata</taxon>
        <taxon>Brachyura</taxon>
        <taxon>Eubrachyura</taxon>
        <taxon>Portunoidea</taxon>
        <taxon>Portunidae</taxon>
        <taxon>Portuninae</taxon>
        <taxon>Portunus</taxon>
    </lineage>
</organism>
<comment type="caution">
    <text evidence="1">The sequence shown here is derived from an EMBL/GenBank/DDBJ whole genome shotgun (WGS) entry which is preliminary data.</text>
</comment>